<keyword evidence="3" id="KW-1185">Reference proteome</keyword>
<dbReference type="AlphaFoldDB" id="A0ABD3C324"/>
<sequence length="423" mass="48218">MSSSLFRSIVHEFKYLMISNNPIRFYSKSFKSSFSSTSRIQKKSSSCPWLMLPPAFEGGGGSLMTHNFYSVPENKLITLTGSREKELTDVMSAELYHQGVLTGSSHGYLALFNKYNLDLFLYNPISKRHIKLPPIHNLPLHPKGLPKVILSCSPDEDYDNCRAIMMYTCSQMLAFCFPGRSKEWTPFGRTPCWFDECVYSSGQELLFVLTNDDYLETWDLRGESSPRMIMSSKKYAPTYSEEEEKLLLPWWKRLYLPVDHLVVVDDDDHHLLLVTRYVIEHVAPDGSHVYCFEDGKNKFPHLTVDFNVYKYDPGKGGDDFTYVDSLDGLSLFVGLQSDTVAFPASRFTGVKPDSIYFTDTIGTSYWKTSNPGYSVYDAPFGGHDIGIFNYQDSTVSSCYYPCDLQSVHKILPSPIWFFPSSPI</sequence>
<reference evidence="3" key="1">
    <citation type="journal article" date="2024" name="IScience">
        <title>Strigolactones Initiate the Formation of Haustorium-like Structures in Castilleja.</title>
        <authorList>
            <person name="Buerger M."/>
            <person name="Peterson D."/>
            <person name="Chory J."/>
        </authorList>
    </citation>
    <scope>NUCLEOTIDE SEQUENCE [LARGE SCALE GENOMIC DNA]</scope>
</reference>
<dbReference type="InterPro" id="IPR050942">
    <property type="entry name" value="F-box_BR-signaling"/>
</dbReference>
<feature type="domain" description="KIB1-4 beta-propeller" evidence="1">
    <location>
        <begin position="95"/>
        <end position="389"/>
    </location>
</feature>
<evidence type="ECO:0000313" key="2">
    <source>
        <dbReference type="EMBL" id="KAL3623962.1"/>
    </source>
</evidence>
<gene>
    <name evidence="2" type="ORF">CASFOL_032778</name>
</gene>
<protein>
    <recommendedName>
        <fullName evidence="1">KIB1-4 beta-propeller domain-containing protein</fullName>
    </recommendedName>
</protein>
<evidence type="ECO:0000313" key="3">
    <source>
        <dbReference type="Proteomes" id="UP001632038"/>
    </source>
</evidence>
<name>A0ABD3C324_9LAMI</name>
<organism evidence="2 3">
    <name type="scientific">Castilleja foliolosa</name>
    <dbReference type="NCBI Taxonomy" id="1961234"/>
    <lineage>
        <taxon>Eukaryota</taxon>
        <taxon>Viridiplantae</taxon>
        <taxon>Streptophyta</taxon>
        <taxon>Embryophyta</taxon>
        <taxon>Tracheophyta</taxon>
        <taxon>Spermatophyta</taxon>
        <taxon>Magnoliopsida</taxon>
        <taxon>eudicotyledons</taxon>
        <taxon>Gunneridae</taxon>
        <taxon>Pentapetalae</taxon>
        <taxon>asterids</taxon>
        <taxon>lamiids</taxon>
        <taxon>Lamiales</taxon>
        <taxon>Orobanchaceae</taxon>
        <taxon>Pedicularideae</taxon>
        <taxon>Castillejinae</taxon>
        <taxon>Castilleja</taxon>
    </lineage>
</organism>
<comment type="caution">
    <text evidence="2">The sequence shown here is derived from an EMBL/GenBank/DDBJ whole genome shotgun (WGS) entry which is preliminary data.</text>
</comment>
<dbReference type="InterPro" id="IPR005174">
    <property type="entry name" value="KIB1-4_b-propeller"/>
</dbReference>
<dbReference type="Proteomes" id="UP001632038">
    <property type="component" value="Unassembled WGS sequence"/>
</dbReference>
<dbReference type="PANTHER" id="PTHR44259">
    <property type="entry name" value="OS07G0183000 PROTEIN-RELATED"/>
    <property type="match status" value="1"/>
</dbReference>
<proteinExistence type="predicted"/>
<dbReference type="EMBL" id="JAVIJP010000054">
    <property type="protein sequence ID" value="KAL3623962.1"/>
    <property type="molecule type" value="Genomic_DNA"/>
</dbReference>
<dbReference type="PANTHER" id="PTHR44259:SF37">
    <property type="entry name" value="DUF1618 DOMAIN-CONTAINING PROTEIN"/>
    <property type="match status" value="1"/>
</dbReference>
<dbReference type="Pfam" id="PF03478">
    <property type="entry name" value="Beta-prop_KIB1-4"/>
    <property type="match status" value="1"/>
</dbReference>
<evidence type="ECO:0000259" key="1">
    <source>
        <dbReference type="Pfam" id="PF03478"/>
    </source>
</evidence>
<accession>A0ABD3C324</accession>